<dbReference type="InterPro" id="IPR001227">
    <property type="entry name" value="Ac_transferase_dom_sf"/>
</dbReference>
<evidence type="ECO:0000256" key="8">
    <source>
        <dbReference type="ARBA" id="ARBA00023268"/>
    </source>
</evidence>
<dbReference type="SMART" id="SM00823">
    <property type="entry name" value="PKS_PP"/>
    <property type="match status" value="1"/>
</dbReference>
<dbReference type="Gene3D" id="3.60.130.10">
    <property type="entry name" value="Clavaminate synthase-like"/>
    <property type="match status" value="1"/>
</dbReference>
<dbReference type="InterPro" id="IPR029063">
    <property type="entry name" value="SAM-dependent_MTases_sf"/>
</dbReference>
<keyword evidence="4" id="KW-0808">Transferase</keyword>
<dbReference type="SUPFAM" id="SSF51197">
    <property type="entry name" value="Clavaminate synthase-like"/>
    <property type="match status" value="1"/>
</dbReference>
<comment type="cofactor">
    <cofactor evidence="1">
        <name>pantetheine 4'-phosphate</name>
        <dbReference type="ChEBI" id="CHEBI:47942"/>
    </cofactor>
</comment>
<dbReference type="SUPFAM" id="SSF53335">
    <property type="entry name" value="S-adenosyl-L-methionine-dependent methyltransferases"/>
    <property type="match status" value="1"/>
</dbReference>
<dbReference type="InterPro" id="IPR032821">
    <property type="entry name" value="PKS_assoc"/>
</dbReference>
<dbReference type="InterPro" id="IPR023213">
    <property type="entry name" value="CAT-like_dom_sf"/>
</dbReference>
<feature type="domain" description="Ketosynthase family 3 (KS3)" evidence="11">
    <location>
        <begin position="10"/>
        <end position="438"/>
    </location>
</feature>
<dbReference type="Proteomes" id="UP001500305">
    <property type="component" value="Unassembled WGS sequence"/>
</dbReference>
<dbReference type="Gene3D" id="3.30.559.10">
    <property type="entry name" value="Chloramphenicol acetyltransferase-like domain"/>
    <property type="match status" value="1"/>
</dbReference>
<dbReference type="PROSITE" id="PS50075">
    <property type="entry name" value="CARRIER"/>
    <property type="match status" value="1"/>
</dbReference>
<keyword evidence="6" id="KW-0408">Iron</keyword>
<proteinExistence type="predicted"/>
<dbReference type="SUPFAM" id="SSF52777">
    <property type="entry name" value="CoA-dependent acyltransferases"/>
    <property type="match status" value="2"/>
</dbReference>
<dbReference type="Pfam" id="PF16197">
    <property type="entry name" value="KAsynt_C_assoc"/>
    <property type="match status" value="1"/>
</dbReference>
<dbReference type="CDD" id="cd02440">
    <property type="entry name" value="AdoMet_MTases"/>
    <property type="match status" value="1"/>
</dbReference>
<evidence type="ECO:0000256" key="9">
    <source>
        <dbReference type="ARBA" id="ARBA00023315"/>
    </source>
</evidence>
<dbReference type="Pfam" id="PF02801">
    <property type="entry name" value="Ketoacyl-synt_C"/>
    <property type="match status" value="1"/>
</dbReference>
<evidence type="ECO:0000256" key="5">
    <source>
        <dbReference type="ARBA" id="ARBA00023002"/>
    </source>
</evidence>
<dbReference type="Gene3D" id="3.30.70.3290">
    <property type="match status" value="1"/>
</dbReference>
<evidence type="ECO:0000256" key="7">
    <source>
        <dbReference type="ARBA" id="ARBA00023194"/>
    </source>
</evidence>
<evidence type="ECO:0008006" key="14">
    <source>
        <dbReference type="Google" id="ProtNLM"/>
    </source>
</evidence>
<dbReference type="Gene3D" id="3.40.366.10">
    <property type="entry name" value="Malonyl-Coenzyme A Acyl Carrier Protein, domain 2"/>
    <property type="match status" value="1"/>
</dbReference>
<sequence length="2665" mass="290208">MTESVIEDEVQHIAIIGMAGRFPGASDPEEFWRNIANGVESITWLSDQELLSAGVEESRFRDPAYVRAATRLEGMEEFDAAFFGLTPMEASILDPQHRMLLESTQTLFDHAGYNPETLKASTGVYVGVGFPSYLVNNLLGHPELVEQVGMQRIFFATDKGFAPTRISHKFNLTGPSIGVDTACSTSLVAVHQACRALLAYDCDLAVAGGASAVLPSEVGYQYHEGGLHSPDGHCRAFAARAGGTRFGSGVGLVLLKRLEDALTDGDNVLAVIRGSAVNNDGALKAGFTAPSATGQAAVIAEALAFAEVDPETVGYVEAHGTGTVIGDPIEIAGLTRAYRERTDKRQYCAIGSVKTNVGHLDVAAGVGGLIKAVQALRHAELPPSLHFDQPNPAIDFASSPFYVNTEHRAWTSSGEARRRAGVSSFGIGGTNAHVVLEEAPLREASGPSRPEQLVVVSARSAEALEAASADLAAAFRKAEDAELPDLAFTLSSGRRAYPHRRAVVCRDRAEAIAALDGSRPSALLSGVAEQDAPEIAFLFPGQGAQQLRMLAGLYEGEARFRATVDRCARHAAGRLGLDLRQAIWPDAGNDERKRARLDETWLTQPALFTVSLATAEVWLEWGVRPSVLLGHSLGEYVAATVAGVFRPEDALDLVIDRARLMHELPGGAMLAVSLDEASLEPVLGDCSLAAVNDPQQCVASGPYPAIEELEGRLAAMGVEHRRLRTSHAFHSSMLDGIMRAFEERVARVDRGTPSIAVVSCMTGRILEPAEIRSPEYWARQLRGTVRFADAVHTVAEDRRQLFLEVGPGRTLAPMVRRGGVAAHRIVASARGGNDSRSDGEALLGALGALYCAGVPVAWEEFWAGERRHRMLLPGYPFERQRHWIEPGTAGATPWRSAGSDWSDAGAGTGCFERGWRPAPLPGDLDPTGLPQPEGWLLAVDDELGQALADRLDQARQSVVRVRRGAAFAATDEGFTIDSASPEDIENLLQALQDQDLMPRHIVLGCGRGPVEDFEEAQRDGLETVGAWVQALLGHATSEVQLAVVSDRLHAVAAGDEPSVAKAALAGFCRAVAEDHPELPIACFDIDDRLASAALGIVAELAGGLRETQVAYRGGVRHLESYEARPLRPSAGGREGMSYLLTSAFTGVSAALARRLAEAHKARLTLVERQPLPAREEWTRWLEESTGRELALAEAAGAAALPEVRHEVAALTAAERELTAEAGPAWDRAAVGAVLNRLCGSHVYRTLAAAGVDLGEGRVHRRAEIAARMRLLPEFEKFLDFFLEVLHQDGIIRREGDRIEVVVGPERVELTDSAAARAQLPGFEATISFLDHCVSHFPAALSGDVDAVGVLFPDGDPTRLEHAFRTLLDGSNYRVYAALLGRLLQRLAERTPGRPLRILEIGGGNGQLTRIIAPLLQGREVEYCFTDLGSSFVRRARRWAAGYGFTDLRCQVFDISQDPAGQGLDPGSFDAVIGFDVVHATPRIDRTVENLRGLLAPGGLLCLVEAVVSLRWVEMLWGLAEGWWLFEDEEVRTGSPLIPLDTWDRVLREQPFADVVSFPRSGSARAATDYGLVLAQQATAVDTPEYAAHLARGAEAILCANRSRIEAVRELEALGAEVLAVSGDPTEHQQVAKAIGAAAARFGRVDGIIHAPELPLGDTPSEWTPAQLRALAAPHAKAALAVTRAAADAGIGTVALVSPPEAVIGAKGALRPAVAGAFFDALADGHRTASIHWDTDGEVQALERAIGRPGTVVVSRQEPDAALATGLEHRDALRRARATEAGGAEEDVERELLIIFRQLFGTDAIGVHDDFHRLGGDSLLASQVMARVRRRFEVPLAVRALFDAPTVAGLAEKVREARRADPHADTPLRRIPRHELLPLSFGQQSLWLAEQFHGPSATYNIPGAVRLVGRLETESLRRALREVIRRHEVLRTTVHAVDGSPVQRVHEEFAVELPVREVREEQVDELAQEHARSVFDLEAGPLIRVALLRIGAEDHVLLVNIHHIVSDGWSLGVLVEELVTLYSAFVRGEPSPLPPLVHQYADFADWQRRWLDGEVFERQLDYWRRKLAGAPALLQLPTDRPRPAAQRIRNAVRRFVVPADLAAELVALSRAEGATPFMVLLTGFKVLLSRLAGTTDISVGTTNANRTRAVFEQMIGMFVNNLVLRTDLGGNPTFRELLARVRATSVDAYAHQDLPFLTLVDELRQERSPAHTPLFQVLFLLQKLNITLELPGIAAHTIEVDALHTKFDLTLFMEEQEQGITGTFIYNAELFDATTIDRMAVHLVQLLRSAATAPDTRIGALRMETDEEARLRDMTEQHSKASKLQALRGARRRSVDIARINPVKTGFLPGLPQTPLVLEPAAADVDLPGWLGANRELVDDYLHRHGALLLRGFHEGSVERFEEAASAICPTLFREYGDLPREGESVRIYKSTPYPEDRSILFHNESSHLHTWPMRQFFSCVVAAQEGGETPIVDCRQVYAALRPELVEQFARRKLRYVRNFIDSVDVSWSRFYGTDDRSEVERKCLEAGEGFEWAPDGTLRTWRVADAVLPHPRTGEMVFFNQLALHHVSCLDPDTRQSLEALYGEAGMPRNVYWGDGGVIEDEVIAEVREVMDRESLVFPWQEGDVLVIDNMLVAHARRPFVGPRKIVVALGDMLRAGAPAATDR</sequence>
<dbReference type="InterPro" id="IPR013968">
    <property type="entry name" value="PKS_KR"/>
</dbReference>
<dbReference type="InterPro" id="IPR036291">
    <property type="entry name" value="NAD(P)-bd_dom_sf"/>
</dbReference>
<dbReference type="Gene3D" id="3.40.50.720">
    <property type="entry name" value="NAD(P)-binding Rossmann-like Domain"/>
    <property type="match status" value="2"/>
</dbReference>
<dbReference type="Pfam" id="PF00698">
    <property type="entry name" value="Acyl_transf_1"/>
    <property type="match status" value="1"/>
</dbReference>
<dbReference type="InterPro" id="IPR016039">
    <property type="entry name" value="Thiolase-like"/>
</dbReference>
<keyword evidence="8" id="KW-0511">Multifunctional enzyme</keyword>
<dbReference type="Gene3D" id="3.40.47.10">
    <property type="match status" value="1"/>
</dbReference>
<keyword evidence="7" id="KW-0045">Antibiotic biosynthesis</keyword>
<dbReference type="InterPro" id="IPR016036">
    <property type="entry name" value="Malonyl_transacylase_ACP-bd"/>
</dbReference>
<dbReference type="InterPro" id="IPR020841">
    <property type="entry name" value="PKS_Beta-ketoAc_synthase_dom"/>
</dbReference>
<dbReference type="Pfam" id="PF00668">
    <property type="entry name" value="Condensation"/>
    <property type="match status" value="1"/>
</dbReference>
<evidence type="ECO:0000313" key="13">
    <source>
        <dbReference type="Proteomes" id="UP001500305"/>
    </source>
</evidence>
<dbReference type="InterPro" id="IPR016035">
    <property type="entry name" value="Acyl_Trfase/lysoPLipase"/>
</dbReference>
<keyword evidence="13" id="KW-1185">Reference proteome</keyword>
<evidence type="ECO:0000256" key="3">
    <source>
        <dbReference type="ARBA" id="ARBA00022553"/>
    </source>
</evidence>
<protein>
    <recommendedName>
        <fullName evidence="14">Polyketide synthase</fullName>
    </recommendedName>
</protein>
<dbReference type="InterPro" id="IPR009081">
    <property type="entry name" value="PP-bd_ACP"/>
</dbReference>
<keyword evidence="2" id="KW-0596">Phosphopantetheine</keyword>
<dbReference type="Gene3D" id="3.30.559.30">
    <property type="entry name" value="Nonribosomal peptide synthetase, condensation domain"/>
    <property type="match status" value="1"/>
</dbReference>
<gene>
    <name evidence="12" type="ORF">GCM10010430_56340</name>
</gene>
<dbReference type="Pfam" id="PF08242">
    <property type="entry name" value="Methyltransf_12"/>
    <property type="match status" value="1"/>
</dbReference>
<dbReference type="SUPFAM" id="SSF53901">
    <property type="entry name" value="Thiolase-like"/>
    <property type="match status" value="1"/>
</dbReference>
<evidence type="ECO:0000256" key="4">
    <source>
        <dbReference type="ARBA" id="ARBA00022679"/>
    </source>
</evidence>
<dbReference type="PROSITE" id="PS00606">
    <property type="entry name" value="KS3_1"/>
    <property type="match status" value="1"/>
</dbReference>
<dbReference type="Gene3D" id="3.40.50.150">
    <property type="entry name" value="Vaccinia Virus protein VP39"/>
    <property type="match status" value="1"/>
</dbReference>
<dbReference type="InterPro" id="IPR014043">
    <property type="entry name" value="Acyl_transferase_dom"/>
</dbReference>
<dbReference type="InterPro" id="IPR013217">
    <property type="entry name" value="Methyltransf_12"/>
</dbReference>
<feature type="domain" description="Carrier" evidence="10">
    <location>
        <begin position="1782"/>
        <end position="1857"/>
    </location>
</feature>
<accession>A0ABP5RL19</accession>
<dbReference type="Pfam" id="PF00109">
    <property type="entry name" value="ketoacyl-synt"/>
    <property type="match status" value="1"/>
</dbReference>
<evidence type="ECO:0000259" key="10">
    <source>
        <dbReference type="PROSITE" id="PS50075"/>
    </source>
</evidence>
<dbReference type="Pfam" id="PF00550">
    <property type="entry name" value="PP-binding"/>
    <property type="match status" value="1"/>
</dbReference>
<dbReference type="SMART" id="SM00825">
    <property type="entry name" value="PKS_KS"/>
    <property type="match status" value="1"/>
</dbReference>
<dbReference type="InterPro" id="IPR001242">
    <property type="entry name" value="Condensation_dom"/>
</dbReference>
<evidence type="ECO:0000259" key="11">
    <source>
        <dbReference type="PROSITE" id="PS52004"/>
    </source>
</evidence>
<dbReference type="EMBL" id="BAAATR010000030">
    <property type="protein sequence ID" value="GAA2264412.1"/>
    <property type="molecule type" value="Genomic_DNA"/>
</dbReference>
<dbReference type="InterPro" id="IPR050091">
    <property type="entry name" value="PKS_NRPS_Biosynth_Enz"/>
</dbReference>
<dbReference type="SUPFAM" id="SSF52151">
    <property type="entry name" value="FabD/lysophospholipase-like"/>
    <property type="match status" value="1"/>
</dbReference>
<evidence type="ECO:0000256" key="6">
    <source>
        <dbReference type="ARBA" id="ARBA00023004"/>
    </source>
</evidence>
<dbReference type="SUPFAM" id="SSF55048">
    <property type="entry name" value="Probable ACP-binding domain of malonyl-CoA ACP transacylase"/>
    <property type="match status" value="1"/>
</dbReference>
<evidence type="ECO:0000256" key="1">
    <source>
        <dbReference type="ARBA" id="ARBA00001957"/>
    </source>
</evidence>
<comment type="caution">
    <text evidence="12">The sequence shown here is derived from an EMBL/GenBank/DDBJ whole genome shotgun (WGS) entry which is preliminary data.</text>
</comment>
<organism evidence="12 13">
    <name type="scientific">Kitasatospora cystarginea</name>
    <dbReference type="NCBI Taxonomy" id="58350"/>
    <lineage>
        <taxon>Bacteria</taxon>
        <taxon>Bacillati</taxon>
        <taxon>Actinomycetota</taxon>
        <taxon>Actinomycetes</taxon>
        <taxon>Kitasatosporales</taxon>
        <taxon>Streptomycetaceae</taxon>
        <taxon>Kitasatospora</taxon>
    </lineage>
</organism>
<dbReference type="Gene3D" id="1.10.1200.10">
    <property type="entry name" value="ACP-like"/>
    <property type="match status" value="1"/>
</dbReference>
<dbReference type="InterPro" id="IPR020806">
    <property type="entry name" value="PKS_PP-bd"/>
</dbReference>
<dbReference type="InterPro" id="IPR014030">
    <property type="entry name" value="Ketoacyl_synth_N"/>
</dbReference>
<dbReference type="Pfam" id="PF08659">
    <property type="entry name" value="KR"/>
    <property type="match status" value="1"/>
</dbReference>
<dbReference type="InterPro" id="IPR042098">
    <property type="entry name" value="TauD-like_sf"/>
</dbReference>
<dbReference type="InterPro" id="IPR003819">
    <property type="entry name" value="TauD/TfdA-like"/>
</dbReference>
<dbReference type="CDD" id="cd19531">
    <property type="entry name" value="LCL_NRPS-like"/>
    <property type="match status" value="1"/>
</dbReference>
<keyword evidence="9" id="KW-0012">Acyltransferase</keyword>
<evidence type="ECO:0000313" key="12">
    <source>
        <dbReference type="EMBL" id="GAA2264412.1"/>
    </source>
</evidence>
<dbReference type="RefSeq" id="WP_344639313.1">
    <property type="nucleotide sequence ID" value="NZ_BAAATR010000030.1"/>
</dbReference>
<dbReference type="SMART" id="SM00827">
    <property type="entry name" value="PKS_AT"/>
    <property type="match status" value="1"/>
</dbReference>
<dbReference type="CDD" id="cd00833">
    <property type="entry name" value="PKS"/>
    <property type="match status" value="1"/>
</dbReference>
<keyword evidence="5" id="KW-0560">Oxidoreductase</keyword>
<name>A0ABP5RL19_9ACTN</name>
<dbReference type="PANTHER" id="PTHR43775">
    <property type="entry name" value="FATTY ACID SYNTHASE"/>
    <property type="match status" value="1"/>
</dbReference>
<evidence type="ECO:0000256" key="2">
    <source>
        <dbReference type="ARBA" id="ARBA00022450"/>
    </source>
</evidence>
<dbReference type="PANTHER" id="PTHR43775:SF37">
    <property type="entry name" value="SI:DKEY-61P9.11"/>
    <property type="match status" value="1"/>
</dbReference>
<dbReference type="SUPFAM" id="SSF47336">
    <property type="entry name" value="ACP-like"/>
    <property type="match status" value="1"/>
</dbReference>
<dbReference type="InterPro" id="IPR014031">
    <property type="entry name" value="Ketoacyl_synth_C"/>
</dbReference>
<dbReference type="InterPro" id="IPR018201">
    <property type="entry name" value="Ketoacyl_synth_AS"/>
</dbReference>
<dbReference type="InterPro" id="IPR036736">
    <property type="entry name" value="ACP-like_sf"/>
</dbReference>
<dbReference type="SUPFAM" id="SSF51735">
    <property type="entry name" value="NAD(P)-binding Rossmann-fold domains"/>
    <property type="match status" value="2"/>
</dbReference>
<dbReference type="PROSITE" id="PS52004">
    <property type="entry name" value="KS3_2"/>
    <property type="match status" value="1"/>
</dbReference>
<dbReference type="Pfam" id="PF02668">
    <property type="entry name" value="TauD"/>
    <property type="match status" value="1"/>
</dbReference>
<keyword evidence="3" id="KW-0597">Phosphoprotein</keyword>
<reference evidence="13" key="1">
    <citation type="journal article" date="2019" name="Int. J. Syst. Evol. Microbiol.">
        <title>The Global Catalogue of Microorganisms (GCM) 10K type strain sequencing project: providing services to taxonomists for standard genome sequencing and annotation.</title>
        <authorList>
            <consortium name="The Broad Institute Genomics Platform"/>
            <consortium name="The Broad Institute Genome Sequencing Center for Infectious Disease"/>
            <person name="Wu L."/>
            <person name="Ma J."/>
        </authorList>
    </citation>
    <scope>NUCLEOTIDE SEQUENCE [LARGE SCALE GENOMIC DNA]</scope>
    <source>
        <strain evidence="13">JCM 7356</strain>
    </source>
</reference>